<dbReference type="Proteomes" id="UP000324800">
    <property type="component" value="Unassembled WGS sequence"/>
</dbReference>
<evidence type="ECO:0000313" key="2">
    <source>
        <dbReference type="Proteomes" id="UP000324800"/>
    </source>
</evidence>
<sequence length="343" mass="38631">MAEKEQQSSSSQEQGSSAYDEDMKALLVLAFMPKPEIEAFLADQGFVPPTFDKDDPRFIEKLDALKLYMLSKQMAFEDLTQRFPAMNNTFSKTETQQKMTYAHVANSQEEQLRFFMEYGPRAYIIANSKLGQPVALLPRLSAPPSSVASSIDDSDQYFTHIRKRSANVQKGPLLSPQAALADQNLIDITKRTRGGASAGDTVYQLRVRVDQVALDHLVGISIISDIIIINIATGMANFGKKWPRQQEYIELPISTRTRLNRETPGEGQQSKIVGDTRTQGLLRNQRKYNQMKHHTRMLTVPEQLHSQRAHQQHIFITLYPTNHLPSISIISIRALSPSSLSSN</sequence>
<proteinExistence type="predicted"/>
<name>A0A5J4TJD0_9EUKA</name>
<gene>
    <name evidence="1" type="ORF">EZS28_046610</name>
</gene>
<comment type="caution">
    <text evidence="1">The sequence shown here is derived from an EMBL/GenBank/DDBJ whole genome shotgun (WGS) entry which is preliminary data.</text>
</comment>
<protein>
    <submittedName>
        <fullName evidence="1">Uncharacterized protein</fullName>
    </submittedName>
</protein>
<reference evidence="1 2" key="1">
    <citation type="submission" date="2019-03" db="EMBL/GenBank/DDBJ databases">
        <title>Single cell metagenomics reveals metabolic interactions within the superorganism composed of flagellate Streblomastix strix and complex community of Bacteroidetes bacteria on its surface.</title>
        <authorList>
            <person name="Treitli S.C."/>
            <person name="Kolisko M."/>
            <person name="Husnik F."/>
            <person name="Keeling P."/>
            <person name="Hampl V."/>
        </authorList>
    </citation>
    <scope>NUCLEOTIDE SEQUENCE [LARGE SCALE GENOMIC DNA]</scope>
    <source>
        <strain evidence="1">ST1C</strain>
    </source>
</reference>
<organism evidence="1 2">
    <name type="scientific">Streblomastix strix</name>
    <dbReference type="NCBI Taxonomy" id="222440"/>
    <lineage>
        <taxon>Eukaryota</taxon>
        <taxon>Metamonada</taxon>
        <taxon>Preaxostyla</taxon>
        <taxon>Oxymonadida</taxon>
        <taxon>Streblomastigidae</taxon>
        <taxon>Streblomastix</taxon>
    </lineage>
</organism>
<evidence type="ECO:0000313" key="1">
    <source>
        <dbReference type="EMBL" id="KAA6357863.1"/>
    </source>
</evidence>
<dbReference type="EMBL" id="SNRW01030737">
    <property type="protein sequence ID" value="KAA6357863.1"/>
    <property type="molecule type" value="Genomic_DNA"/>
</dbReference>
<dbReference type="AlphaFoldDB" id="A0A5J4TJD0"/>
<accession>A0A5J4TJD0</accession>